<dbReference type="Gene3D" id="3.90.550.10">
    <property type="entry name" value="Spore Coat Polysaccharide Biosynthesis Protein SpsA, Chain A"/>
    <property type="match status" value="1"/>
</dbReference>
<gene>
    <name evidence="6" type="ORF">H7U19_02955</name>
</gene>
<dbReference type="InterPro" id="IPR001173">
    <property type="entry name" value="Glyco_trans_2-like"/>
</dbReference>
<sequence length="371" mass="42440">MTFLDFALFFFIGVVLIQVIYYLYVFGKFAFLKVENNKTSQKTPVSVIICAKNEEDNLKTFLPSILRQNYPDFQVVLINDGSKDDTLEVMKTFASSNPKIKVVDVKPVETFWGNKKYPLTLGIKASKHGLLLFTDADCQPVSEHWISEMASKFSSEKSIVLGYGAYSKIKNSLLNKLIRFETLATAISYFSFAKMGFAYMGVGRNMAYTKTQFFESKGFMGHMNIRSGDDDLFVNQSSTKTNTAICISTNSFTTSPPKTSFKDWALQKRRHISTAPYYKKEHKFALALFYITNVLFWVLSFLLLAISHLPQFVIGLIAFRVSIQYLIYIGSTKKLGEKDVLWMLPFLEIFLIIFQMAIFITNIISKPNHWK</sequence>
<evidence type="ECO:0000256" key="3">
    <source>
        <dbReference type="ARBA" id="ARBA00022679"/>
    </source>
</evidence>
<keyword evidence="4" id="KW-0812">Transmembrane</keyword>
<dbReference type="Proteomes" id="UP000656244">
    <property type="component" value="Unassembled WGS sequence"/>
</dbReference>
<dbReference type="RefSeq" id="WP_186558514.1">
    <property type="nucleotide sequence ID" value="NZ_JACNMF010000001.1"/>
</dbReference>
<protein>
    <submittedName>
        <fullName evidence="6">Glycosyltransferase</fullName>
    </submittedName>
</protein>
<evidence type="ECO:0000256" key="1">
    <source>
        <dbReference type="ARBA" id="ARBA00006739"/>
    </source>
</evidence>
<feature type="transmembrane region" description="Helical" evidence="4">
    <location>
        <begin position="341"/>
        <end position="364"/>
    </location>
</feature>
<dbReference type="InterPro" id="IPR029044">
    <property type="entry name" value="Nucleotide-diphossugar_trans"/>
</dbReference>
<feature type="transmembrane region" description="Helical" evidence="4">
    <location>
        <begin position="284"/>
        <end position="306"/>
    </location>
</feature>
<evidence type="ECO:0000256" key="4">
    <source>
        <dbReference type="SAM" id="Phobius"/>
    </source>
</evidence>
<keyword evidence="4" id="KW-1133">Transmembrane helix</keyword>
<dbReference type="GO" id="GO:0016757">
    <property type="term" value="F:glycosyltransferase activity"/>
    <property type="evidence" value="ECO:0007669"/>
    <property type="project" value="UniProtKB-KW"/>
</dbReference>
<dbReference type="PANTHER" id="PTHR43630">
    <property type="entry name" value="POLY-BETA-1,6-N-ACETYL-D-GLUCOSAMINE SYNTHASE"/>
    <property type="match status" value="1"/>
</dbReference>
<feature type="transmembrane region" description="Helical" evidence="4">
    <location>
        <begin position="312"/>
        <end position="329"/>
    </location>
</feature>
<feature type="transmembrane region" description="Helical" evidence="4">
    <location>
        <begin position="6"/>
        <end position="24"/>
    </location>
</feature>
<organism evidence="6 7">
    <name type="scientific">Hyunsoonleella aquatilis</name>
    <dbReference type="NCBI Taxonomy" id="2762758"/>
    <lineage>
        <taxon>Bacteria</taxon>
        <taxon>Pseudomonadati</taxon>
        <taxon>Bacteroidota</taxon>
        <taxon>Flavobacteriia</taxon>
        <taxon>Flavobacteriales</taxon>
        <taxon>Flavobacteriaceae</taxon>
    </lineage>
</organism>
<keyword evidence="4" id="KW-0472">Membrane</keyword>
<dbReference type="AlphaFoldDB" id="A0A923HC56"/>
<accession>A0A923HC56</accession>
<feature type="domain" description="Glycosyltransferase 2-like" evidence="5">
    <location>
        <begin position="46"/>
        <end position="185"/>
    </location>
</feature>
<dbReference type="SUPFAM" id="SSF53448">
    <property type="entry name" value="Nucleotide-diphospho-sugar transferases"/>
    <property type="match status" value="1"/>
</dbReference>
<evidence type="ECO:0000313" key="6">
    <source>
        <dbReference type="EMBL" id="MBC3757348.1"/>
    </source>
</evidence>
<keyword evidence="2" id="KW-0328">Glycosyltransferase</keyword>
<comment type="similarity">
    <text evidence="1">Belongs to the glycosyltransferase 2 family.</text>
</comment>
<comment type="caution">
    <text evidence="6">The sequence shown here is derived from an EMBL/GenBank/DDBJ whole genome shotgun (WGS) entry which is preliminary data.</text>
</comment>
<reference evidence="6" key="1">
    <citation type="submission" date="2020-08" db="EMBL/GenBank/DDBJ databases">
        <title>Hyunsoonleella sp. strain SJ7 genome sequencing and assembly.</title>
        <authorList>
            <person name="Kim I."/>
        </authorList>
    </citation>
    <scope>NUCLEOTIDE SEQUENCE</scope>
    <source>
        <strain evidence="6">SJ7</strain>
    </source>
</reference>
<dbReference type="PANTHER" id="PTHR43630:SF1">
    <property type="entry name" value="POLY-BETA-1,6-N-ACETYL-D-GLUCOSAMINE SYNTHASE"/>
    <property type="match status" value="1"/>
</dbReference>
<keyword evidence="3" id="KW-0808">Transferase</keyword>
<keyword evidence="7" id="KW-1185">Reference proteome</keyword>
<dbReference type="EMBL" id="JACNMF010000001">
    <property type="protein sequence ID" value="MBC3757348.1"/>
    <property type="molecule type" value="Genomic_DNA"/>
</dbReference>
<proteinExistence type="inferred from homology"/>
<evidence type="ECO:0000256" key="2">
    <source>
        <dbReference type="ARBA" id="ARBA00022676"/>
    </source>
</evidence>
<name>A0A923HC56_9FLAO</name>
<dbReference type="Pfam" id="PF00535">
    <property type="entry name" value="Glycos_transf_2"/>
    <property type="match status" value="1"/>
</dbReference>
<evidence type="ECO:0000313" key="7">
    <source>
        <dbReference type="Proteomes" id="UP000656244"/>
    </source>
</evidence>
<evidence type="ECO:0000259" key="5">
    <source>
        <dbReference type="Pfam" id="PF00535"/>
    </source>
</evidence>